<organism evidence="1">
    <name type="scientific">uncultured prokaryote</name>
    <dbReference type="NCBI Taxonomy" id="198431"/>
    <lineage>
        <taxon>unclassified sequences</taxon>
        <taxon>environmental samples</taxon>
    </lineage>
</organism>
<name>A0A0H5Q2M9_9ZZZZ</name>
<dbReference type="AlphaFoldDB" id="A0A0H5Q2M9"/>
<evidence type="ECO:0000313" key="1">
    <source>
        <dbReference type="EMBL" id="CRY96148.1"/>
    </source>
</evidence>
<proteinExistence type="predicted"/>
<sequence length="105" mass="12153">MGWDDDQAATRRVLEDAYREEFDAMFAAAEASKGGKAYMDMADAYITAKLRCREAEEAQRAAEADRDMWLHNYDALSQRYLQARGSYNVQREYRRPYWPDGSPIG</sequence>
<geneLocation type="plasmid" evidence="1">
    <name>pRGFK0946</name>
</geneLocation>
<accession>A0A0H5Q2M9</accession>
<protein>
    <submittedName>
        <fullName evidence="1">Uncharacterized protein</fullName>
    </submittedName>
</protein>
<keyword evidence="1" id="KW-0614">Plasmid</keyword>
<reference evidence="1" key="2">
    <citation type="submission" date="2015-07" db="EMBL/GenBank/DDBJ databases">
        <title>Plasmids, circular viruses and viroids from rat gut.</title>
        <authorList>
            <person name="Jorgensen T.J."/>
            <person name="Hansen M.A."/>
            <person name="Xu Z."/>
            <person name="Tabak M.A."/>
            <person name="Sorensen S.J."/>
            <person name="Hansen L.H."/>
        </authorList>
    </citation>
    <scope>NUCLEOTIDE SEQUENCE</scope>
    <source>
        <plasmid evidence="1">pRGFK0946</plasmid>
    </source>
</reference>
<reference evidence="1" key="1">
    <citation type="submission" date="2015-06" db="EMBL/GenBank/DDBJ databases">
        <authorList>
            <person name="Joergensen T."/>
        </authorList>
    </citation>
    <scope>NUCLEOTIDE SEQUENCE</scope>
    <source>
        <plasmid evidence="1">pRGFK0946</plasmid>
    </source>
</reference>
<dbReference type="EMBL" id="LN853543">
    <property type="protein sequence ID" value="CRY96148.1"/>
    <property type="molecule type" value="Genomic_DNA"/>
</dbReference>